<reference evidence="1" key="1">
    <citation type="submission" date="2014-09" db="EMBL/GenBank/DDBJ databases">
        <authorList>
            <person name="Magalhaes I.L.F."/>
            <person name="Oliveira U."/>
            <person name="Santos F.R."/>
            <person name="Vidigal T.H.D.A."/>
            <person name="Brescovit A.D."/>
            <person name="Santos A.J."/>
        </authorList>
    </citation>
    <scope>NUCLEOTIDE SEQUENCE</scope>
    <source>
        <tissue evidence="1">Shoot tissue taken approximately 20 cm above the soil surface</tissue>
    </source>
</reference>
<organism evidence="1">
    <name type="scientific">Arundo donax</name>
    <name type="common">Giant reed</name>
    <name type="synonym">Donax arundinaceus</name>
    <dbReference type="NCBI Taxonomy" id="35708"/>
    <lineage>
        <taxon>Eukaryota</taxon>
        <taxon>Viridiplantae</taxon>
        <taxon>Streptophyta</taxon>
        <taxon>Embryophyta</taxon>
        <taxon>Tracheophyta</taxon>
        <taxon>Spermatophyta</taxon>
        <taxon>Magnoliopsida</taxon>
        <taxon>Liliopsida</taxon>
        <taxon>Poales</taxon>
        <taxon>Poaceae</taxon>
        <taxon>PACMAD clade</taxon>
        <taxon>Arundinoideae</taxon>
        <taxon>Arundineae</taxon>
        <taxon>Arundo</taxon>
    </lineage>
</organism>
<reference evidence="1" key="2">
    <citation type="journal article" date="2015" name="Data Brief">
        <title>Shoot transcriptome of the giant reed, Arundo donax.</title>
        <authorList>
            <person name="Barrero R.A."/>
            <person name="Guerrero F.D."/>
            <person name="Moolhuijzen P."/>
            <person name="Goolsby J.A."/>
            <person name="Tidwell J."/>
            <person name="Bellgard S.E."/>
            <person name="Bellgard M.I."/>
        </authorList>
    </citation>
    <scope>NUCLEOTIDE SEQUENCE</scope>
    <source>
        <tissue evidence="1">Shoot tissue taken approximately 20 cm above the soil surface</tissue>
    </source>
</reference>
<evidence type="ECO:0000313" key="1">
    <source>
        <dbReference type="EMBL" id="JAD31654.1"/>
    </source>
</evidence>
<accession>A0A0A8YX01</accession>
<sequence length="16" mass="1850">MLKMCKQCIPQNVQVS</sequence>
<protein>
    <submittedName>
        <fullName evidence="1">Uncharacterized protein</fullName>
    </submittedName>
</protein>
<name>A0A0A8YX01_ARUDO</name>
<dbReference type="EMBL" id="GBRH01266241">
    <property type="protein sequence ID" value="JAD31654.1"/>
    <property type="molecule type" value="Transcribed_RNA"/>
</dbReference>
<dbReference type="AlphaFoldDB" id="A0A0A8YX01"/>
<proteinExistence type="predicted"/>